<evidence type="ECO:0000256" key="1">
    <source>
        <dbReference type="ARBA" id="ARBA00001917"/>
    </source>
</evidence>
<evidence type="ECO:0000256" key="8">
    <source>
        <dbReference type="ARBA" id="ARBA00023229"/>
    </source>
</evidence>
<dbReference type="Proteomes" id="UP000366872">
    <property type="component" value="Unassembled WGS sequence"/>
</dbReference>
<keyword evidence="3 11" id="KW-0285">Flavoprotein</keyword>
<comment type="subunit">
    <text evidence="10 11">Homooctamer. Dimer of tetramers.</text>
</comment>
<feature type="domain" description="FMN-dependent dehydrogenase" evidence="12">
    <location>
        <begin position="176"/>
        <end position="331"/>
    </location>
</feature>
<dbReference type="PIRSF" id="PIRSF003314">
    <property type="entry name" value="IPP_isomerase"/>
    <property type="match status" value="1"/>
</dbReference>
<dbReference type="GO" id="GO:0070402">
    <property type="term" value="F:NADPH binding"/>
    <property type="evidence" value="ECO:0007669"/>
    <property type="project" value="UniProtKB-UniRule"/>
</dbReference>
<feature type="binding site" evidence="11">
    <location>
        <position position="64"/>
    </location>
    <ligand>
        <name>FMN</name>
        <dbReference type="ChEBI" id="CHEBI:58210"/>
    </ligand>
</feature>
<dbReference type="InterPro" id="IPR013785">
    <property type="entry name" value="Aldolase_TIM"/>
</dbReference>
<feature type="binding site" evidence="11">
    <location>
        <position position="221"/>
    </location>
    <ligand>
        <name>FMN</name>
        <dbReference type="ChEBI" id="CHEBI:58210"/>
    </ligand>
</feature>
<keyword evidence="4 11" id="KW-0288">FMN</keyword>
<keyword evidence="8 11" id="KW-0414">Isoprene biosynthesis</keyword>
<dbReference type="PANTHER" id="PTHR43665:SF1">
    <property type="entry name" value="ISOPENTENYL-DIPHOSPHATE DELTA-ISOMERASE"/>
    <property type="match status" value="1"/>
</dbReference>
<dbReference type="GO" id="GO:0000287">
    <property type="term" value="F:magnesium ion binding"/>
    <property type="evidence" value="ECO:0007669"/>
    <property type="project" value="UniProtKB-UniRule"/>
</dbReference>
<dbReference type="PANTHER" id="PTHR43665">
    <property type="entry name" value="ISOPENTENYL-DIPHOSPHATE DELTA-ISOMERASE"/>
    <property type="match status" value="1"/>
</dbReference>
<keyword evidence="6 11" id="KW-0460">Magnesium</keyword>
<dbReference type="HAMAP" id="MF_00354">
    <property type="entry name" value="Idi_2"/>
    <property type="match status" value="1"/>
</dbReference>
<feature type="binding site" evidence="11">
    <location>
        <begin position="65"/>
        <end position="67"/>
    </location>
    <ligand>
        <name>FMN</name>
        <dbReference type="ChEBI" id="CHEBI:58210"/>
    </ligand>
</feature>
<accession>A0A6C2U5F0</accession>
<feature type="binding site" evidence="11">
    <location>
        <position position="96"/>
    </location>
    <ligand>
        <name>FMN</name>
        <dbReference type="ChEBI" id="CHEBI:58210"/>
    </ligand>
</feature>
<dbReference type="Gene3D" id="3.20.20.70">
    <property type="entry name" value="Aldolase class I"/>
    <property type="match status" value="1"/>
</dbReference>
<comment type="similarity">
    <text evidence="11">Belongs to the IPP isomerase type 2 family.</text>
</comment>
<evidence type="ECO:0000256" key="10">
    <source>
        <dbReference type="ARBA" id="ARBA00025810"/>
    </source>
</evidence>
<dbReference type="GO" id="GO:0004452">
    <property type="term" value="F:isopentenyl-diphosphate delta-isomerase activity"/>
    <property type="evidence" value="ECO:0007669"/>
    <property type="project" value="UniProtKB-UniRule"/>
</dbReference>
<evidence type="ECO:0000256" key="6">
    <source>
        <dbReference type="ARBA" id="ARBA00022842"/>
    </source>
</evidence>
<evidence type="ECO:0000256" key="5">
    <source>
        <dbReference type="ARBA" id="ARBA00022723"/>
    </source>
</evidence>
<dbReference type="GO" id="GO:0016491">
    <property type="term" value="F:oxidoreductase activity"/>
    <property type="evidence" value="ECO:0007669"/>
    <property type="project" value="InterPro"/>
</dbReference>
<dbReference type="InterPro" id="IPR011179">
    <property type="entry name" value="IPdP_isomerase"/>
</dbReference>
<feature type="binding site" evidence="11">
    <location>
        <position position="159"/>
    </location>
    <ligand>
        <name>substrate</name>
    </ligand>
</feature>
<dbReference type="RefSeq" id="WP_136080870.1">
    <property type="nucleotide sequence ID" value="NZ_CAAHFG010000002.1"/>
</dbReference>
<dbReference type="GO" id="GO:0010181">
    <property type="term" value="F:FMN binding"/>
    <property type="evidence" value="ECO:0007669"/>
    <property type="project" value="UniProtKB-UniRule"/>
</dbReference>
<dbReference type="EC" id="5.3.3.2" evidence="11"/>
<dbReference type="EMBL" id="CAAHFG010000002">
    <property type="protein sequence ID" value="VGO15292.1"/>
    <property type="molecule type" value="Genomic_DNA"/>
</dbReference>
<keyword evidence="7 11" id="KW-0521">NADP</keyword>
<organism evidence="13 14">
    <name type="scientific">Pontiella desulfatans</name>
    <dbReference type="NCBI Taxonomy" id="2750659"/>
    <lineage>
        <taxon>Bacteria</taxon>
        <taxon>Pseudomonadati</taxon>
        <taxon>Kiritimatiellota</taxon>
        <taxon>Kiritimatiellia</taxon>
        <taxon>Kiritimatiellales</taxon>
        <taxon>Pontiellaceae</taxon>
        <taxon>Pontiella</taxon>
    </lineage>
</organism>
<comment type="caution">
    <text evidence="11">Lacks conserved residue(s) required for the propagation of feature annotation.</text>
</comment>
<name>A0A6C2U5F0_PONDE</name>
<dbReference type="SUPFAM" id="SSF51395">
    <property type="entry name" value="FMN-linked oxidoreductases"/>
    <property type="match status" value="1"/>
</dbReference>
<dbReference type="Pfam" id="PF01070">
    <property type="entry name" value="FMN_dh"/>
    <property type="match status" value="1"/>
</dbReference>
<evidence type="ECO:0000256" key="3">
    <source>
        <dbReference type="ARBA" id="ARBA00022630"/>
    </source>
</evidence>
<evidence type="ECO:0000256" key="2">
    <source>
        <dbReference type="ARBA" id="ARBA00022490"/>
    </source>
</evidence>
<keyword evidence="5 11" id="KW-0479">Metal-binding</keyword>
<dbReference type="CDD" id="cd02811">
    <property type="entry name" value="IDI-2_FMN"/>
    <property type="match status" value="1"/>
</dbReference>
<comment type="cofactor">
    <cofactor evidence="11">
        <name>NADPH</name>
        <dbReference type="ChEBI" id="CHEBI:57783"/>
    </cofactor>
</comment>
<reference evidence="13 14" key="1">
    <citation type="submission" date="2019-04" db="EMBL/GenBank/DDBJ databases">
        <authorList>
            <person name="Van Vliet M D."/>
        </authorList>
    </citation>
    <scope>NUCLEOTIDE SEQUENCE [LARGE SCALE GENOMIC DNA]</scope>
    <source>
        <strain evidence="13 14">F1</strain>
    </source>
</reference>
<protein>
    <recommendedName>
        <fullName evidence="11">Isopentenyl-diphosphate delta-isomerase</fullName>
        <shortName evidence="11">IPP isomerase</shortName>
        <ecNumber evidence="11">5.3.3.2</ecNumber>
    </recommendedName>
    <alternativeName>
        <fullName evidence="11">Isopentenyl diphosphate:dimethylallyl diphosphate isomerase</fullName>
    </alternativeName>
    <alternativeName>
        <fullName evidence="11">Isopentenyl pyrophosphate isomerase</fullName>
    </alternativeName>
    <alternativeName>
        <fullName evidence="11">Type 2 isopentenyl diphosphate isomerase</fullName>
        <shortName evidence="11">IDI-2</shortName>
    </alternativeName>
</protein>
<feature type="binding site" evidence="11">
    <location>
        <begin position="96"/>
        <end position="98"/>
    </location>
    <ligand>
        <name>substrate</name>
    </ligand>
</feature>
<evidence type="ECO:0000256" key="7">
    <source>
        <dbReference type="ARBA" id="ARBA00022857"/>
    </source>
</evidence>
<feature type="binding site" evidence="11">
    <location>
        <begin position="268"/>
        <end position="270"/>
    </location>
    <ligand>
        <name>FMN</name>
        <dbReference type="ChEBI" id="CHEBI:58210"/>
    </ligand>
</feature>
<gene>
    <name evidence="11 13" type="primary">fni</name>
    <name evidence="13" type="ORF">PDESU_03874</name>
</gene>
<evidence type="ECO:0000256" key="4">
    <source>
        <dbReference type="ARBA" id="ARBA00022643"/>
    </source>
</evidence>
<comment type="cofactor">
    <cofactor evidence="11">
        <name>Mg(2+)</name>
        <dbReference type="ChEBI" id="CHEBI:18420"/>
    </cofactor>
</comment>
<feature type="binding site" evidence="11">
    <location>
        <begin position="7"/>
        <end position="8"/>
    </location>
    <ligand>
        <name>substrate</name>
    </ligand>
</feature>
<keyword evidence="9 11" id="KW-0413">Isomerase</keyword>
<evidence type="ECO:0000256" key="9">
    <source>
        <dbReference type="ARBA" id="ARBA00023235"/>
    </source>
</evidence>
<comment type="catalytic activity">
    <reaction evidence="11">
        <text>isopentenyl diphosphate = dimethylallyl diphosphate</text>
        <dbReference type="Rhea" id="RHEA:23284"/>
        <dbReference type="ChEBI" id="CHEBI:57623"/>
        <dbReference type="ChEBI" id="CHEBI:128769"/>
        <dbReference type="EC" id="5.3.3.2"/>
    </reaction>
</comment>
<evidence type="ECO:0000256" key="11">
    <source>
        <dbReference type="HAMAP-Rule" id="MF_00354"/>
    </source>
</evidence>
<dbReference type="InterPro" id="IPR000262">
    <property type="entry name" value="FMN-dep_DH"/>
</dbReference>
<evidence type="ECO:0000313" key="14">
    <source>
        <dbReference type="Proteomes" id="UP000366872"/>
    </source>
</evidence>
<proteinExistence type="inferred from homology"/>
<comment type="subcellular location">
    <subcellularLocation>
        <location evidence="11">Cytoplasm</location>
    </subcellularLocation>
</comment>
<evidence type="ECO:0000313" key="13">
    <source>
        <dbReference type="EMBL" id="VGO15292.1"/>
    </source>
</evidence>
<keyword evidence="14" id="KW-1185">Reference proteome</keyword>
<comment type="function">
    <text evidence="11">Involved in the biosynthesis of isoprenoids. Catalyzes the 1,3-allylic rearrangement of the homoallylic substrate isopentenyl (IPP) to its allylic isomer, dimethylallyl diphosphate (DMAPP).</text>
</comment>
<dbReference type="AlphaFoldDB" id="A0A6C2U5F0"/>
<feature type="binding site" evidence="11">
    <location>
        <begin position="289"/>
        <end position="290"/>
    </location>
    <ligand>
        <name>FMN</name>
        <dbReference type="ChEBI" id="CHEBI:58210"/>
    </ligand>
</feature>
<feature type="binding site" evidence="11">
    <location>
        <position position="160"/>
    </location>
    <ligand>
        <name>Mg(2+)</name>
        <dbReference type="ChEBI" id="CHEBI:18420"/>
    </ligand>
</feature>
<comment type="cofactor">
    <cofactor evidence="1 11">
        <name>FMN</name>
        <dbReference type="ChEBI" id="CHEBI:58210"/>
    </cofactor>
</comment>
<dbReference type="NCBIfam" id="TIGR02151">
    <property type="entry name" value="IPP_isom_2"/>
    <property type="match status" value="1"/>
</dbReference>
<sequence length="342" mass="37479">MEEINQRKRDHINIVSDDRAIDRRKAYFDRIHLTHRALPELNLADVDPSTKFLGKDLAFPLLISSMTGGADEELVRINRNLAIAAEAEGVALAVGSQRVFLSDEAARESFELREHAPTTVLLGNLGAVQLNYELGFADCEAAVQVLEADGLYLHLNPLQEAVQPEGDTDFGGLRNKIAAIVQTLKKPVIIKEVGAGISPEDVEHLLASGIKHIDVAGTGGTSWSMVESRRSDDPALGELFGDWGIPTPLALRMMKPYRHEMNLIASGGIRNGIDMAKSMVLGASLCGMARPFLDPARESADAVRIVLRRIKREFTTAMFLLGAGDLDGIKDREELILDEHWN</sequence>
<dbReference type="GO" id="GO:0005737">
    <property type="term" value="C:cytoplasm"/>
    <property type="evidence" value="ECO:0007669"/>
    <property type="project" value="UniProtKB-SubCell"/>
</dbReference>
<feature type="binding site" evidence="11">
    <location>
        <position position="191"/>
    </location>
    <ligand>
        <name>FMN</name>
        <dbReference type="ChEBI" id="CHEBI:58210"/>
    </ligand>
</feature>
<feature type="binding site" evidence="11">
    <location>
        <position position="124"/>
    </location>
    <ligand>
        <name>FMN</name>
        <dbReference type="ChEBI" id="CHEBI:58210"/>
    </ligand>
</feature>
<evidence type="ECO:0000259" key="12">
    <source>
        <dbReference type="Pfam" id="PF01070"/>
    </source>
</evidence>
<keyword evidence="2 11" id="KW-0963">Cytoplasm</keyword>
<dbReference type="GO" id="GO:0008299">
    <property type="term" value="P:isoprenoid biosynthetic process"/>
    <property type="evidence" value="ECO:0007669"/>
    <property type="project" value="UniProtKB-UniRule"/>
</dbReference>